<dbReference type="PANTHER" id="PTHR46011">
    <property type="entry name" value="NUCLEAR HORMONE RECEPTOR FAMILY MEMBER NHR-86-RELATED"/>
    <property type="match status" value="1"/>
</dbReference>
<feature type="region of interest" description="Disordered" evidence="9">
    <location>
        <begin position="67"/>
        <end position="86"/>
    </location>
</feature>
<evidence type="ECO:0000313" key="12">
    <source>
        <dbReference type="EMBL" id="GMS93966.1"/>
    </source>
</evidence>
<keyword evidence="6" id="KW-0804">Transcription</keyword>
<dbReference type="Proteomes" id="UP001432027">
    <property type="component" value="Unassembled WGS sequence"/>
</dbReference>
<name>A0AAV5THY7_9BILA</name>
<evidence type="ECO:0000256" key="7">
    <source>
        <dbReference type="ARBA" id="ARBA00023170"/>
    </source>
</evidence>
<reference evidence="12" key="1">
    <citation type="submission" date="2023-10" db="EMBL/GenBank/DDBJ databases">
        <title>Genome assembly of Pristionchus species.</title>
        <authorList>
            <person name="Yoshida K."/>
            <person name="Sommer R.J."/>
        </authorList>
    </citation>
    <scope>NUCLEOTIDE SEQUENCE</scope>
    <source>
        <strain evidence="12">RS0144</strain>
    </source>
</reference>
<keyword evidence="7" id="KW-0675">Receptor</keyword>
<dbReference type="InterPro" id="IPR013088">
    <property type="entry name" value="Znf_NHR/GATA"/>
</dbReference>
<dbReference type="PROSITE" id="PS51843">
    <property type="entry name" value="NR_LBD"/>
    <property type="match status" value="1"/>
</dbReference>
<dbReference type="GO" id="GO:0005634">
    <property type="term" value="C:nucleus"/>
    <property type="evidence" value="ECO:0007669"/>
    <property type="project" value="TreeGrafter"/>
</dbReference>
<dbReference type="PROSITE" id="PS51030">
    <property type="entry name" value="NUCLEAR_REC_DBD_2"/>
    <property type="match status" value="1"/>
</dbReference>
<organism evidence="12 13">
    <name type="scientific">Pristionchus entomophagus</name>
    <dbReference type="NCBI Taxonomy" id="358040"/>
    <lineage>
        <taxon>Eukaryota</taxon>
        <taxon>Metazoa</taxon>
        <taxon>Ecdysozoa</taxon>
        <taxon>Nematoda</taxon>
        <taxon>Chromadorea</taxon>
        <taxon>Rhabditida</taxon>
        <taxon>Rhabditina</taxon>
        <taxon>Diplogasteromorpha</taxon>
        <taxon>Diplogasteroidea</taxon>
        <taxon>Neodiplogasteridae</taxon>
        <taxon>Pristionchus</taxon>
    </lineage>
</organism>
<gene>
    <name evidence="12" type="ORF">PENTCL1PPCAC_16141</name>
</gene>
<evidence type="ECO:0000259" key="10">
    <source>
        <dbReference type="PROSITE" id="PS51030"/>
    </source>
</evidence>
<dbReference type="Pfam" id="PF00104">
    <property type="entry name" value="Hormone_recep"/>
    <property type="match status" value="1"/>
</dbReference>
<keyword evidence="4" id="KW-0805">Transcription regulation</keyword>
<evidence type="ECO:0000256" key="4">
    <source>
        <dbReference type="ARBA" id="ARBA00023015"/>
    </source>
</evidence>
<evidence type="ECO:0000256" key="5">
    <source>
        <dbReference type="ARBA" id="ARBA00023125"/>
    </source>
</evidence>
<evidence type="ECO:0000256" key="6">
    <source>
        <dbReference type="ARBA" id="ARBA00023163"/>
    </source>
</evidence>
<keyword evidence="1" id="KW-0479">Metal-binding</keyword>
<dbReference type="GO" id="GO:0003700">
    <property type="term" value="F:DNA-binding transcription factor activity"/>
    <property type="evidence" value="ECO:0007669"/>
    <property type="project" value="InterPro"/>
</dbReference>
<dbReference type="Pfam" id="PF00105">
    <property type="entry name" value="zf-C4"/>
    <property type="match status" value="1"/>
</dbReference>
<keyword evidence="13" id="KW-1185">Reference proteome</keyword>
<evidence type="ECO:0008006" key="14">
    <source>
        <dbReference type="Google" id="ProtNLM"/>
    </source>
</evidence>
<keyword evidence="5" id="KW-0238">DNA-binding</keyword>
<feature type="non-terminal residue" evidence="12">
    <location>
        <position position="1"/>
    </location>
</feature>
<keyword evidence="2" id="KW-0863">Zinc-finger</keyword>
<dbReference type="PANTHER" id="PTHR46011:SF6">
    <property type="entry name" value="HIGH ZINC ACTIVATED NUCLEAR RECEPTOR PROTEIN"/>
    <property type="match status" value="1"/>
</dbReference>
<dbReference type="Gene3D" id="1.10.565.10">
    <property type="entry name" value="Retinoid X Receptor"/>
    <property type="match status" value="1"/>
</dbReference>
<keyword evidence="8" id="KW-0539">Nucleus</keyword>
<dbReference type="InterPro" id="IPR035500">
    <property type="entry name" value="NHR-like_dom_sf"/>
</dbReference>
<accession>A0AAV5THY7</accession>
<dbReference type="SUPFAM" id="SSF48508">
    <property type="entry name" value="Nuclear receptor ligand-binding domain"/>
    <property type="match status" value="1"/>
</dbReference>
<evidence type="ECO:0000313" key="13">
    <source>
        <dbReference type="Proteomes" id="UP001432027"/>
    </source>
</evidence>
<dbReference type="InterPro" id="IPR001628">
    <property type="entry name" value="Znf_hrmn_rcpt"/>
</dbReference>
<dbReference type="Gene3D" id="3.30.50.10">
    <property type="entry name" value="Erythroid Transcription Factor GATA-1, subunit A"/>
    <property type="match status" value="1"/>
</dbReference>
<protein>
    <recommendedName>
        <fullName evidence="14">Nuclear receptor</fullName>
    </recommendedName>
</protein>
<sequence>KFINHSRLGINCCRACAAFYKRAAGQLDHITCTDGAEKCREKNPKTTCRKCRMERCREVLARAAENSPNSPLIEKEPKPIDNSSPAQASSFIDHTSFYDCEPSNSDTPLLDKIRRGYSFMCMIRRSGEFALKLGRRGDGEVEVDNLTLTRVTYSSIFPITLLTKEAIIEFANLAFDDFRSLHNITKDAIIGGGLLFIDLLESTYRACHHFPEDMGIRLSGYTVYARDTELEKFFEDCPDDIDKVNLMREVGKTMKNFSTSVRQYFENTKPTDFEFLALFGLALWNDEIIDHNEALLQIASRIRSEILSELHVYYRKQGTEDYASRVGNIFCLLSNSQNCSATTVEDFQVFRLMNMFDNVYDSP</sequence>
<dbReference type="GO" id="GO:0008270">
    <property type="term" value="F:zinc ion binding"/>
    <property type="evidence" value="ECO:0007669"/>
    <property type="project" value="UniProtKB-KW"/>
</dbReference>
<comment type="caution">
    <text evidence="12">The sequence shown here is derived from an EMBL/GenBank/DDBJ whole genome shotgun (WGS) entry which is preliminary data.</text>
</comment>
<feature type="domain" description="NR LBD" evidence="11">
    <location>
        <begin position="75"/>
        <end position="363"/>
    </location>
</feature>
<evidence type="ECO:0000256" key="8">
    <source>
        <dbReference type="ARBA" id="ARBA00023242"/>
    </source>
</evidence>
<feature type="domain" description="Nuclear receptor" evidence="10">
    <location>
        <begin position="1"/>
        <end position="69"/>
    </location>
</feature>
<dbReference type="InterPro" id="IPR000536">
    <property type="entry name" value="Nucl_hrmn_rcpt_lig-bd"/>
</dbReference>
<evidence type="ECO:0000256" key="3">
    <source>
        <dbReference type="ARBA" id="ARBA00022833"/>
    </source>
</evidence>
<dbReference type="SMART" id="SM00430">
    <property type="entry name" value="HOLI"/>
    <property type="match status" value="1"/>
</dbReference>
<evidence type="ECO:0000259" key="11">
    <source>
        <dbReference type="PROSITE" id="PS51843"/>
    </source>
</evidence>
<dbReference type="EMBL" id="BTSX01000004">
    <property type="protein sequence ID" value="GMS93966.1"/>
    <property type="molecule type" value="Genomic_DNA"/>
</dbReference>
<dbReference type="SUPFAM" id="SSF57716">
    <property type="entry name" value="Glucocorticoid receptor-like (DNA-binding domain)"/>
    <property type="match status" value="1"/>
</dbReference>
<evidence type="ECO:0000256" key="2">
    <source>
        <dbReference type="ARBA" id="ARBA00022771"/>
    </source>
</evidence>
<evidence type="ECO:0000256" key="9">
    <source>
        <dbReference type="SAM" id="MobiDB-lite"/>
    </source>
</evidence>
<keyword evidence="3" id="KW-0862">Zinc</keyword>
<dbReference type="AlphaFoldDB" id="A0AAV5THY7"/>
<evidence type="ECO:0000256" key="1">
    <source>
        <dbReference type="ARBA" id="ARBA00022723"/>
    </source>
</evidence>
<dbReference type="GO" id="GO:0043565">
    <property type="term" value="F:sequence-specific DNA binding"/>
    <property type="evidence" value="ECO:0007669"/>
    <property type="project" value="InterPro"/>
</dbReference>
<proteinExistence type="predicted"/>